<keyword evidence="1" id="KW-0812">Transmembrane</keyword>
<keyword evidence="3" id="KW-1185">Reference proteome</keyword>
<sequence length="76" mass="8620">MIIKTSITLVLLSHIIRMAVDISKEVMRGVHLIERISEEGSCRMTKERSSAANDSDVFFILLFLMLAVGAHLWEVF</sequence>
<keyword evidence="1" id="KW-1133">Transmembrane helix</keyword>
<protein>
    <submittedName>
        <fullName evidence="2">Uncharacterized protein</fullName>
    </submittedName>
</protein>
<evidence type="ECO:0000313" key="3">
    <source>
        <dbReference type="Proteomes" id="UP000094165"/>
    </source>
</evidence>
<name>A0A1E5CSK3_9VIBR</name>
<dbReference type="Proteomes" id="UP000094165">
    <property type="component" value="Unassembled WGS sequence"/>
</dbReference>
<dbReference type="AlphaFoldDB" id="A0A1E5CSK3"/>
<evidence type="ECO:0000256" key="1">
    <source>
        <dbReference type="SAM" id="Phobius"/>
    </source>
</evidence>
<dbReference type="EMBL" id="AJYW02000257">
    <property type="protein sequence ID" value="OEE72828.1"/>
    <property type="molecule type" value="Genomic_DNA"/>
</dbReference>
<reference evidence="2 3" key="1">
    <citation type="journal article" date="2012" name="Science">
        <title>Ecological populations of bacteria act as socially cohesive units of antibiotic production and resistance.</title>
        <authorList>
            <person name="Cordero O.X."/>
            <person name="Wildschutte H."/>
            <person name="Kirkup B."/>
            <person name="Proehl S."/>
            <person name="Ngo L."/>
            <person name="Hussain F."/>
            <person name="Le Roux F."/>
            <person name="Mincer T."/>
            <person name="Polz M.F."/>
        </authorList>
    </citation>
    <scope>NUCLEOTIDE SEQUENCE [LARGE SCALE GENOMIC DNA]</scope>
    <source>
        <strain evidence="2 3">FF-238</strain>
    </source>
</reference>
<comment type="caution">
    <text evidence="2">The sequence shown here is derived from an EMBL/GenBank/DDBJ whole genome shotgun (WGS) entry which is preliminary data.</text>
</comment>
<proteinExistence type="predicted"/>
<accession>A0A1E5CSK3</accession>
<keyword evidence="1" id="KW-0472">Membrane</keyword>
<evidence type="ECO:0000313" key="2">
    <source>
        <dbReference type="EMBL" id="OEE72828.1"/>
    </source>
</evidence>
<organism evidence="2 3">
    <name type="scientific">Vibrio genomosp. F6 str. FF-238</name>
    <dbReference type="NCBI Taxonomy" id="1191298"/>
    <lineage>
        <taxon>Bacteria</taxon>
        <taxon>Pseudomonadati</taxon>
        <taxon>Pseudomonadota</taxon>
        <taxon>Gammaproteobacteria</taxon>
        <taxon>Vibrionales</taxon>
        <taxon>Vibrionaceae</taxon>
        <taxon>Vibrio</taxon>
    </lineage>
</organism>
<gene>
    <name evidence="2" type="ORF">A130_07095</name>
</gene>
<feature type="transmembrane region" description="Helical" evidence="1">
    <location>
        <begin position="56"/>
        <end position="73"/>
    </location>
</feature>